<dbReference type="Pfam" id="PF14518">
    <property type="entry name" value="Haem_oxygenas_2"/>
    <property type="match status" value="1"/>
</dbReference>
<accession>A0A1V0N4A9</accession>
<sequence>MYMQQSDFYGEIKRVVKSHSATDNDFINRFSRGDISDEEFKRFSIEFYHFTREWPEILAKLLVSTENENDAYELTGILVSELGSGDSGKRHELLYRRYLRSIGFKPEELVKREQLSTTKGWLDGMREYFSSDHAKALGAEFALENMAIPMWDKLLPGLKIMKERKYKDMDMLYFTFHRELESTHEDAMENVIGVHSNDQKEQFISSAKGMLDLEEKFWLGLADRK</sequence>
<dbReference type="Gene3D" id="1.20.910.10">
    <property type="entry name" value="Heme oxygenase-like"/>
    <property type="match status" value="1"/>
</dbReference>
<dbReference type="STRING" id="74969.FAD_1056"/>
<keyword evidence="3" id="KW-1185">Reference proteome</keyword>
<dbReference type="InterPro" id="IPR039068">
    <property type="entry name" value="PqqC-like"/>
</dbReference>
<dbReference type="Proteomes" id="UP000192050">
    <property type="component" value="Chromosome"/>
</dbReference>
<dbReference type="EMBL" id="CP015363">
    <property type="protein sequence ID" value="ARD84937.1"/>
    <property type="molecule type" value="Genomic_DNA"/>
</dbReference>
<name>A0A1V0N4A9_9ARCH</name>
<reference evidence="2 3" key="1">
    <citation type="submission" date="2011-10" db="EMBL/GenBank/DDBJ databases">
        <title>Metabolic and evolutionary patterns in the extreme acidophile Ferroplasma acidiphilum.</title>
        <authorList>
            <person name="Golyshina O.V."/>
            <person name="Kozyavkin S.A."/>
            <person name="Tatusov R.L."/>
            <person name="Slesarev A.I."/>
            <person name="Golyshin P.N."/>
        </authorList>
    </citation>
    <scope>NUCLEOTIDE SEQUENCE [LARGE SCALE GENOMIC DNA]</scope>
    <source>
        <strain evidence="3">Y</strain>
    </source>
</reference>
<dbReference type="AlphaFoldDB" id="A0A1V0N4A9"/>
<gene>
    <name evidence="2" type="ORF">FAD_1056</name>
</gene>
<dbReference type="SMART" id="SM01236">
    <property type="entry name" value="Haem_oxygenase_2"/>
    <property type="match status" value="1"/>
</dbReference>
<dbReference type="PANTHER" id="PTHR40279:SF3">
    <property type="entry name" value="4-AMINOBENZOATE SYNTHASE"/>
    <property type="match status" value="1"/>
</dbReference>
<dbReference type="InterPro" id="IPR016084">
    <property type="entry name" value="Haem_Oase-like_multi-hlx"/>
</dbReference>
<dbReference type="GO" id="GO:0016491">
    <property type="term" value="F:oxidoreductase activity"/>
    <property type="evidence" value="ECO:0007669"/>
    <property type="project" value="UniProtKB-KW"/>
</dbReference>
<dbReference type="SUPFAM" id="SSF48613">
    <property type="entry name" value="Heme oxygenase-like"/>
    <property type="match status" value="1"/>
</dbReference>
<protein>
    <submittedName>
        <fullName evidence="2">TenA/THI-4 family protein</fullName>
    </submittedName>
</protein>
<keyword evidence="1" id="KW-0560">Oxidoreductase</keyword>
<organism evidence="2 3">
    <name type="scientific">Ferroplasma acidiphilum</name>
    <dbReference type="NCBI Taxonomy" id="74969"/>
    <lineage>
        <taxon>Archaea</taxon>
        <taxon>Methanobacteriati</taxon>
        <taxon>Thermoplasmatota</taxon>
        <taxon>Thermoplasmata</taxon>
        <taxon>Thermoplasmatales</taxon>
        <taxon>Ferroplasmaceae</taxon>
        <taxon>Ferroplasma</taxon>
    </lineage>
</organism>
<proteinExistence type="predicted"/>
<dbReference type="KEGG" id="fai:FAD_1056"/>
<evidence type="ECO:0000313" key="2">
    <source>
        <dbReference type="EMBL" id="ARD84937.1"/>
    </source>
</evidence>
<dbReference type="PANTHER" id="PTHR40279">
    <property type="entry name" value="PQQC-LIKE PROTEIN"/>
    <property type="match status" value="1"/>
</dbReference>
<evidence type="ECO:0000256" key="1">
    <source>
        <dbReference type="ARBA" id="ARBA00023002"/>
    </source>
</evidence>
<evidence type="ECO:0000313" key="3">
    <source>
        <dbReference type="Proteomes" id="UP000192050"/>
    </source>
</evidence>